<dbReference type="AlphaFoldDB" id="A0A382PZ80"/>
<feature type="non-terminal residue" evidence="2">
    <location>
        <position position="1"/>
    </location>
</feature>
<name>A0A382PZ80_9ZZZZ</name>
<dbReference type="Pfam" id="PF03091">
    <property type="entry name" value="CutA1"/>
    <property type="match status" value="1"/>
</dbReference>
<dbReference type="InterPro" id="IPR015867">
    <property type="entry name" value="N-reg_PII/ATP_PRibTrfase_C"/>
</dbReference>
<comment type="similarity">
    <text evidence="1">Belongs to the CutA family.</text>
</comment>
<dbReference type="GO" id="GO:0005507">
    <property type="term" value="F:copper ion binding"/>
    <property type="evidence" value="ECO:0007669"/>
    <property type="project" value="TreeGrafter"/>
</dbReference>
<dbReference type="Gene3D" id="3.30.70.120">
    <property type="match status" value="1"/>
</dbReference>
<proteinExistence type="inferred from homology"/>
<evidence type="ECO:0000256" key="1">
    <source>
        <dbReference type="ARBA" id="ARBA00010169"/>
    </source>
</evidence>
<dbReference type="PANTHER" id="PTHR23419">
    <property type="entry name" value="DIVALENT CATION TOLERANCE CUTA-RELATED"/>
    <property type="match status" value="1"/>
</dbReference>
<protein>
    <recommendedName>
        <fullName evidence="3">Divalent-cation tolerance protein CutA</fullName>
    </recommendedName>
</protein>
<reference evidence="2" key="1">
    <citation type="submission" date="2018-05" db="EMBL/GenBank/DDBJ databases">
        <authorList>
            <person name="Lanie J.A."/>
            <person name="Ng W.-L."/>
            <person name="Kazmierczak K.M."/>
            <person name="Andrzejewski T.M."/>
            <person name="Davidsen T.M."/>
            <person name="Wayne K.J."/>
            <person name="Tettelin H."/>
            <person name="Glass J.I."/>
            <person name="Rusch D."/>
            <person name="Podicherti R."/>
            <person name="Tsui H.-C.T."/>
            <person name="Winkler M.E."/>
        </authorList>
    </citation>
    <scope>NUCLEOTIDE SEQUENCE</scope>
</reference>
<sequence>VTEQTYVLVLTTMPTEDQALQLAEMLVQNQLAACVNVLPRMSSIYRWEEQLRRGTEHQVIIKTTTGQLSALHGRLQASHPYEVPELLEIPIIGGGRAYLNWVSASVDRSQKPDREKPAD</sequence>
<dbReference type="InterPro" id="IPR011322">
    <property type="entry name" value="N-reg_PII-like_a/b"/>
</dbReference>
<evidence type="ECO:0000313" key="2">
    <source>
        <dbReference type="EMBL" id="SVC77948.1"/>
    </source>
</evidence>
<dbReference type="GO" id="GO:0010038">
    <property type="term" value="P:response to metal ion"/>
    <property type="evidence" value="ECO:0007669"/>
    <property type="project" value="InterPro"/>
</dbReference>
<organism evidence="2">
    <name type="scientific">marine metagenome</name>
    <dbReference type="NCBI Taxonomy" id="408172"/>
    <lineage>
        <taxon>unclassified sequences</taxon>
        <taxon>metagenomes</taxon>
        <taxon>ecological metagenomes</taxon>
    </lineage>
</organism>
<accession>A0A382PZ80</accession>
<dbReference type="PANTHER" id="PTHR23419:SF8">
    <property type="entry name" value="FI09726P"/>
    <property type="match status" value="1"/>
</dbReference>
<dbReference type="EMBL" id="UINC01110441">
    <property type="protein sequence ID" value="SVC77948.1"/>
    <property type="molecule type" value="Genomic_DNA"/>
</dbReference>
<dbReference type="InterPro" id="IPR004323">
    <property type="entry name" value="Ion_tolerance_CutA"/>
</dbReference>
<dbReference type="SUPFAM" id="SSF54913">
    <property type="entry name" value="GlnB-like"/>
    <property type="match status" value="1"/>
</dbReference>
<gene>
    <name evidence="2" type="ORF">METZ01_LOCUS330802</name>
</gene>
<evidence type="ECO:0008006" key="3">
    <source>
        <dbReference type="Google" id="ProtNLM"/>
    </source>
</evidence>